<dbReference type="EMBL" id="JAUEDM010000003">
    <property type="protein sequence ID" value="KAK3321549.1"/>
    <property type="molecule type" value="Genomic_DNA"/>
</dbReference>
<keyword evidence="3" id="KW-0808">Transferase</keyword>
<dbReference type="GO" id="GO:0008270">
    <property type="term" value="F:zinc ion binding"/>
    <property type="evidence" value="ECO:0007669"/>
    <property type="project" value="UniProtKB-KW"/>
</dbReference>
<comment type="catalytic activity">
    <reaction evidence="1">
        <text>S-ubiquitinyl-[E2 ubiquitin-conjugating enzyme]-L-cysteine + [acceptor protein]-L-lysine = [E2 ubiquitin-conjugating enzyme]-L-cysteine + N(6)-ubiquitinyl-[acceptor protein]-L-lysine.</text>
        <dbReference type="EC" id="2.3.2.27"/>
    </reaction>
</comment>
<dbReference type="GO" id="GO:0000209">
    <property type="term" value="P:protein polyubiquitination"/>
    <property type="evidence" value="ECO:0007669"/>
    <property type="project" value="TreeGrafter"/>
</dbReference>
<name>A0AAE0IAH4_9PEZI</name>
<evidence type="ECO:0000256" key="3">
    <source>
        <dbReference type="ARBA" id="ARBA00022679"/>
    </source>
</evidence>
<dbReference type="EC" id="2.3.2.27" evidence="2"/>
<feature type="compositionally biased region" description="Basic and acidic residues" evidence="7">
    <location>
        <begin position="120"/>
        <end position="135"/>
    </location>
</feature>
<evidence type="ECO:0000256" key="4">
    <source>
        <dbReference type="ARBA" id="ARBA00023015"/>
    </source>
</evidence>
<evidence type="ECO:0000256" key="7">
    <source>
        <dbReference type="SAM" id="MobiDB-lite"/>
    </source>
</evidence>
<accession>A0AAE0IAH4</accession>
<evidence type="ECO:0000256" key="2">
    <source>
        <dbReference type="ARBA" id="ARBA00012483"/>
    </source>
</evidence>
<feature type="domain" description="RING-type" evidence="8">
    <location>
        <begin position="55"/>
        <end position="95"/>
    </location>
</feature>
<feature type="compositionally biased region" description="Basic and acidic residues" evidence="7">
    <location>
        <begin position="391"/>
        <end position="403"/>
    </location>
</feature>
<feature type="region of interest" description="Disordered" evidence="7">
    <location>
        <begin position="323"/>
        <end position="403"/>
    </location>
</feature>
<dbReference type="SMART" id="SM00184">
    <property type="entry name" value="RING"/>
    <property type="match status" value="1"/>
</dbReference>
<proteinExistence type="predicted"/>
<dbReference type="InterPro" id="IPR013083">
    <property type="entry name" value="Znf_RING/FYVE/PHD"/>
</dbReference>
<gene>
    <name evidence="9" type="ORF">B0H66DRAFT_173942</name>
</gene>
<feature type="region of interest" description="Disordered" evidence="7">
    <location>
        <begin position="114"/>
        <end position="171"/>
    </location>
</feature>
<dbReference type="Pfam" id="PF13639">
    <property type="entry name" value="zf-RING_2"/>
    <property type="match status" value="1"/>
</dbReference>
<keyword evidence="6" id="KW-0863">Zinc-finger</keyword>
<comment type="caution">
    <text evidence="9">The sequence shown here is derived from an EMBL/GenBank/DDBJ whole genome shotgun (WGS) entry which is preliminary data.</text>
</comment>
<dbReference type="GO" id="GO:0006513">
    <property type="term" value="P:protein monoubiquitination"/>
    <property type="evidence" value="ECO:0007669"/>
    <property type="project" value="TreeGrafter"/>
</dbReference>
<dbReference type="Proteomes" id="UP001283341">
    <property type="component" value="Unassembled WGS sequence"/>
</dbReference>
<keyword evidence="6" id="KW-0479">Metal-binding</keyword>
<evidence type="ECO:0000256" key="6">
    <source>
        <dbReference type="PROSITE-ProRule" id="PRU00175"/>
    </source>
</evidence>
<dbReference type="PANTHER" id="PTHR46077:SF1">
    <property type="entry name" value="TOP1 BINDING ARGININE_SERINE RICH PROTEIN, E3 UBIQUITIN LIGASE"/>
    <property type="match status" value="1"/>
</dbReference>
<dbReference type="InterPro" id="IPR001841">
    <property type="entry name" value="Znf_RING"/>
</dbReference>
<keyword evidence="6" id="KW-0862">Zinc</keyword>
<evidence type="ECO:0000256" key="1">
    <source>
        <dbReference type="ARBA" id="ARBA00000900"/>
    </source>
</evidence>
<reference evidence="9" key="1">
    <citation type="journal article" date="2023" name="Mol. Phylogenet. Evol.">
        <title>Genome-scale phylogeny and comparative genomics of the fungal order Sordariales.</title>
        <authorList>
            <person name="Hensen N."/>
            <person name="Bonometti L."/>
            <person name="Westerberg I."/>
            <person name="Brannstrom I.O."/>
            <person name="Guillou S."/>
            <person name="Cros-Aarteil S."/>
            <person name="Calhoun S."/>
            <person name="Haridas S."/>
            <person name="Kuo A."/>
            <person name="Mondo S."/>
            <person name="Pangilinan J."/>
            <person name="Riley R."/>
            <person name="LaButti K."/>
            <person name="Andreopoulos B."/>
            <person name="Lipzen A."/>
            <person name="Chen C."/>
            <person name="Yan M."/>
            <person name="Daum C."/>
            <person name="Ng V."/>
            <person name="Clum A."/>
            <person name="Steindorff A."/>
            <person name="Ohm R.A."/>
            <person name="Martin F."/>
            <person name="Silar P."/>
            <person name="Natvig D.O."/>
            <person name="Lalanne C."/>
            <person name="Gautier V."/>
            <person name="Ament-Velasquez S.L."/>
            <person name="Kruys A."/>
            <person name="Hutchinson M.I."/>
            <person name="Powell A.J."/>
            <person name="Barry K."/>
            <person name="Miller A.N."/>
            <person name="Grigoriev I.V."/>
            <person name="Debuchy R."/>
            <person name="Gladieux P."/>
            <person name="Hiltunen Thoren M."/>
            <person name="Johannesson H."/>
        </authorList>
    </citation>
    <scope>NUCLEOTIDE SEQUENCE</scope>
    <source>
        <strain evidence="9">CBS 118394</strain>
    </source>
</reference>
<dbReference type="GO" id="GO:0061630">
    <property type="term" value="F:ubiquitin protein ligase activity"/>
    <property type="evidence" value="ECO:0007669"/>
    <property type="project" value="UniProtKB-EC"/>
</dbReference>
<evidence type="ECO:0000256" key="5">
    <source>
        <dbReference type="ARBA" id="ARBA00023163"/>
    </source>
</evidence>
<dbReference type="SUPFAM" id="SSF57850">
    <property type="entry name" value="RING/U-box"/>
    <property type="match status" value="1"/>
</dbReference>
<evidence type="ECO:0000259" key="8">
    <source>
        <dbReference type="PROSITE" id="PS50089"/>
    </source>
</evidence>
<feature type="compositionally biased region" description="Basic and acidic residues" evidence="7">
    <location>
        <begin position="337"/>
        <end position="354"/>
    </location>
</feature>
<keyword evidence="5" id="KW-0804">Transcription</keyword>
<reference evidence="9" key="2">
    <citation type="submission" date="2023-06" db="EMBL/GenBank/DDBJ databases">
        <authorList>
            <consortium name="Lawrence Berkeley National Laboratory"/>
            <person name="Haridas S."/>
            <person name="Hensen N."/>
            <person name="Bonometti L."/>
            <person name="Westerberg I."/>
            <person name="Brannstrom I.O."/>
            <person name="Guillou S."/>
            <person name="Cros-Aarteil S."/>
            <person name="Calhoun S."/>
            <person name="Kuo A."/>
            <person name="Mondo S."/>
            <person name="Pangilinan J."/>
            <person name="Riley R."/>
            <person name="Labutti K."/>
            <person name="Andreopoulos B."/>
            <person name="Lipzen A."/>
            <person name="Chen C."/>
            <person name="Yanf M."/>
            <person name="Daum C."/>
            <person name="Ng V."/>
            <person name="Clum A."/>
            <person name="Steindorff A."/>
            <person name="Ohm R."/>
            <person name="Martin F."/>
            <person name="Silar P."/>
            <person name="Natvig D."/>
            <person name="Lalanne C."/>
            <person name="Gautier V."/>
            <person name="Ament-Velasquez S.L."/>
            <person name="Kruys A."/>
            <person name="Hutchinson M.I."/>
            <person name="Powell A.J."/>
            <person name="Barry K."/>
            <person name="Miller A.N."/>
            <person name="Grigoriev I.V."/>
            <person name="Debuchy R."/>
            <person name="Gladieux P."/>
            <person name="Thoren M.H."/>
            <person name="Johannesson H."/>
        </authorList>
    </citation>
    <scope>NUCLEOTIDE SEQUENCE</scope>
    <source>
        <strain evidence="9">CBS 118394</strain>
    </source>
</reference>
<dbReference type="PROSITE" id="PS50089">
    <property type="entry name" value="ZF_RING_2"/>
    <property type="match status" value="1"/>
</dbReference>
<protein>
    <recommendedName>
        <fullName evidence="2">RING-type E3 ubiquitin transferase</fullName>
        <ecNumber evidence="2">2.3.2.27</ecNumber>
    </recommendedName>
</protein>
<evidence type="ECO:0000313" key="9">
    <source>
        <dbReference type="EMBL" id="KAK3321549.1"/>
    </source>
</evidence>
<dbReference type="Gene3D" id="3.30.40.10">
    <property type="entry name" value="Zinc/RING finger domain, C3HC4 (zinc finger)"/>
    <property type="match status" value="1"/>
</dbReference>
<dbReference type="AlphaFoldDB" id="A0AAE0IAH4"/>
<evidence type="ECO:0000313" key="10">
    <source>
        <dbReference type="Proteomes" id="UP001283341"/>
    </source>
</evidence>
<keyword evidence="10" id="KW-1185">Reference proteome</keyword>
<keyword evidence="4" id="KW-0805">Transcription regulation</keyword>
<sequence length="403" mass="46127">MDGGAELSDVDNIQAQVFQTTLAEISTSRLTNVANDTSRSANGGAKGMTTAADCCVICLDTISEPCTAHPCGHVHFDFLCLLSWLQQRASCPLCQSAVYKVCYTNDEKIESVYRVPNAPKRRENDERENRSDTRPLRRGAAQEEGQSLGPHDRQRQRRAAAGAPSPLGDAIQRRRHVYRRQLYSLRSNRRSQYKPPPTPAQFIAEPHLVSRARLWVRRELQVFAFLSDNLDDTTLPNGGTRHDTERQQMRRRNNAEFLLEYIVAILKTVDIQGCAGQAEQMLAEFLGRDHARLFLHELRSWMRSPCQSLVAWDREVQYPHVLQQKRPLESDETDDSDDRRSDGRRPRRHDEGVRRTSSTPTTTAERKRRYQEFSGELDTLRITKAATRYGSSRDRDIDHRPIT</sequence>
<dbReference type="PANTHER" id="PTHR46077">
    <property type="entry name" value="E3 UBIQUITIN-PROTEIN LIGASE TOPORS"/>
    <property type="match status" value="1"/>
</dbReference>
<organism evidence="9 10">
    <name type="scientific">Apodospora peruviana</name>
    <dbReference type="NCBI Taxonomy" id="516989"/>
    <lineage>
        <taxon>Eukaryota</taxon>
        <taxon>Fungi</taxon>
        <taxon>Dikarya</taxon>
        <taxon>Ascomycota</taxon>
        <taxon>Pezizomycotina</taxon>
        <taxon>Sordariomycetes</taxon>
        <taxon>Sordariomycetidae</taxon>
        <taxon>Sordariales</taxon>
        <taxon>Lasiosphaeriaceae</taxon>
        <taxon>Apodospora</taxon>
    </lineage>
</organism>